<reference evidence="2 3" key="1">
    <citation type="submission" date="2014-03" db="EMBL/GenBank/DDBJ databases">
        <title>Draft genome of the hookworm Oesophagostomum dentatum.</title>
        <authorList>
            <person name="Mitreva M."/>
        </authorList>
    </citation>
    <scope>NUCLEOTIDE SEQUENCE [LARGE SCALE GENOMIC DNA]</scope>
    <source>
        <strain evidence="2 3">OD-Hann</strain>
    </source>
</reference>
<proteinExistence type="predicted"/>
<evidence type="ECO:0000259" key="1">
    <source>
        <dbReference type="Pfam" id="PF05649"/>
    </source>
</evidence>
<dbReference type="InterPro" id="IPR008753">
    <property type="entry name" value="Peptidase_M13_N"/>
</dbReference>
<dbReference type="OrthoDB" id="5865906at2759"/>
<dbReference type="GO" id="GO:0006508">
    <property type="term" value="P:proteolysis"/>
    <property type="evidence" value="ECO:0007669"/>
    <property type="project" value="InterPro"/>
</dbReference>
<protein>
    <recommendedName>
        <fullName evidence="1">Peptidase M13 N-terminal domain-containing protein</fullName>
    </recommendedName>
</protein>
<dbReference type="InterPro" id="IPR042089">
    <property type="entry name" value="Peptidase_M13_dom_2"/>
</dbReference>
<evidence type="ECO:0000313" key="2">
    <source>
        <dbReference type="EMBL" id="KHJ99692.1"/>
    </source>
</evidence>
<gene>
    <name evidence="2" type="ORF">OESDEN_00299</name>
</gene>
<organism evidence="2 3">
    <name type="scientific">Oesophagostomum dentatum</name>
    <name type="common">Nodular worm</name>
    <dbReference type="NCBI Taxonomy" id="61180"/>
    <lineage>
        <taxon>Eukaryota</taxon>
        <taxon>Metazoa</taxon>
        <taxon>Ecdysozoa</taxon>
        <taxon>Nematoda</taxon>
        <taxon>Chromadorea</taxon>
        <taxon>Rhabditida</taxon>
        <taxon>Rhabditina</taxon>
        <taxon>Rhabditomorpha</taxon>
        <taxon>Strongyloidea</taxon>
        <taxon>Strongylidae</taxon>
        <taxon>Oesophagostomum</taxon>
    </lineage>
</organism>
<dbReference type="AlphaFoldDB" id="A0A0B1TV24"/>
<evidence type="ECO:0000313" key="3">
    <source>
        <dbReference type="Proteomes" id="UP000053660"/>
    </source>
</evidence>
<dbReference type="Proteomes" id="UP000053660">
    <property type="component" value="Unassembled WGS sequence"/>
</dbReference>
<name>A0A0B1TV24_OESDE</name>
<dbReference type="EMBL" id="KN549208">
    <property type="protein sequence ID" value="KHJ99692.1"/>
    <property type="molecule type" value="Genomic_DNA"/>
</dbReference>
<keyword evidence="3" id="KW-1185">Reference proteome</keyword>
<accession>A0A0B1TV24</accession>
<dbReference type="SUPFAM" id="SSF55486">
    <property type="entry name" value="Metalloproteases ('zincins'), catalytic domain"/>
    <property type="match status" value="1"/>
</dbReference>
<dbReference type="Gene3D" id="1.10.1380.10">
    <property type="entry name" value="Neutral endopeptidase , domain2"/>
    <property type="match status" value="1"/>
</dbReference>
<dbReference type="Pfam" id="PF05649">
    <property type="entry name" value="Peptidase_M13_N"/>
    <property type="match status" value="1"/>
</dbReference>
<feature type="domain" description="Peptidase M13 N-terminal" evidence="1">
    <location>
        <begin position="3"/>
        <end position="242"/>
    </location>
</feature>
<sequence length="280" mass="32118">MPRDYYILPKFTTRLSKRQEAIFNAMHKLAFHILDDHEIYTKMIQEAAQNVAELEMKIAMASWPDTQMRNFAQQYNAFNIAELKKAYPSIGWQSYLDKLLSRVGSVDFTGSNRKLIITQPSYFGWLNALFSGDFDQKTIVNYMITQLIFEDADFLGGIFKDVAESADYVPYAMRRGKGVARVGQQLTRTENSATDPNQPCINLMTQYMPYGTGFVYVKSKGAEERTKVKEDVSAQTELVLKNFVVSLFPSEPQILFLKNTVDRVFSEEPSHQILTNKCYL</sequence>